<dbReference type="InterPro" id="IPR050595">
    <property type="entry name" value="Bact_response_regulator"/>
</dbReference>
<dbReference type="AlphaFoldDB" id="A0A0G0UKH2"/>
<dbReference type="PANTHER" id="PTHR44591:SF3">
    <property type="entry name" value="RESPONSE REGULATORY DOMAIN-CONTAINING PROTEIN"/>
    <property type="match status" value="1"/>
</dbReference>
<feature type="modified residue" description="4-aspartylphosphate" evidence="2">
    <location>
        <position position="62"/>
    </location>
</feature>
<dbReference type="InterPro" id="IPR011006">
    <property type="entry name" value="CheY-like_superfamily"/>
</dbReference>
<evidence type="ECO:0000256" key="1">
    <source>
        <dbReference type="ARBA" id="ARBA00022553"/>
    </source>
</evidence>
<evidence type="ECO:0000256" key="2">
    <source>
        <dbReference type="PROSITE-ProRule" id="PRU00169"/>
    </source>
</evidence>
<dbReference type="GO" id="GO:0000160">
    <property type="term" value="P:phosphorelay signal transduction system"/>
    <property type="evidence" value="ECO:0007669"/>
    <property type="project" value="InterPro"/>
</dbReference>
<keyword evidence="1 2" id="KW-0597">Phosphoprotein</keyword>
<evidence type="ECO:0000259" key="3">
    <source>
        <dbReference type="PROSITE" id="PS50110"/>
    </source>
</evidence>
<evidence type="ECO:0000313" key="4">
    <source>
        <dbReference type="EMBL" id="KKR89288.1"/>
    </source>
</evidence>
<name>A0A0G0UKH2_9BACT</name>
<dbReference type="PANTHER" id="PTHR44591">
    <property type="entry name" value="STRESS RESPONSE REGULATOR PROTEIN 1"/>
    <property type="match status" value="1"/>
</dbReference>
<organism evidence="4 5">
    <name type="scientific">Candidatus Wolfebacteria bacterium GW2011_GWB1_41_12</name>
    <dbReference type="NCBI Taxonomy" id="1619006"/>
    <lineage>
        <taxon>Bacteria</taxon>
        <taxon>Candidatus Wolfeibacteriota</taxon>
    </lineage>
</organism>
<dbReference type="SUPFAM" id="SSF52172">
    <property type="entry name" value="CheY-like"/>
    <property type="match status" value="1"/>
</dbReference>
<dbReference type="Gene3D" id="3.40.50.2300">
    <property type="match status" value="1"/>
</dbReference>
<accession>A0A0G0UKH2</accession>
<dbReference type="EMBL" id="LCAK01000001">
    <property type="protein sequence ID" value="KKR89288.1"/>
    <property type="molecule type" value="Genomic_DNA"/>
</dbReference>
<proteinExistence type="predicted"/>
<sequence>MEGAKKTDKRVLIVDDEESLRVGLSYLIKENIGGYEVLIADSAEKAIEILFSGEKIDILLTDFRFRLKGKNGIELICYTKIQYPFIIRAILMSDFINEIDERIAKEAGVDDILRKPFSLDVLEGALRGLLPANL</sequence>
<dbReference type="Proteomes" id="UP000033918">
    <property type="component" value="Unassembled WGS sequence"/>
</dbReference>
<dbReference type="PROSITE" id="PS50110">
    <property type="entry name" value="RESPONSE_REGULATORY"/>
    <property type="match status" value="1"/>
</dbReference>
<feature type="domain" description="Response regulatory" evidence="3">
    <location>
        <begin position="10"/>
        <end position="130"/>
    </location>
</feature>
<evidence type="ECO:0000313" key="5">
    <source>
        <dbReference type="Proteomes" id="UP000033918"/>
    </source>
</evidence>
<reference evidence="4 5" key="1">
    <citation type="journal article" date="2015" name="Nature">
        <title>rRNA introns, odd ribosomes, and small enigmatic genomes across a large radiation of phyla.</title>
        <authorList>
            <person name="Brown C.T."/>
            <person name="Hug L.A."/>
            <person name="Thomas B.C."/>
            <person name="Sharon I."/>
            <person name="Castelle C.J."/>
            <person name="Singh A."/>
            <person name="Wilkins M.J."/>
            <person name="Williams K.H."/>
            <person name="Banfield J.F."/>
        </authorList>
    </citation>
    <scope>NUCLEOTIDE SEQUENCE [LARGE SCALE GENOMIC DNA]</scope>
</reference>
<protein>
    <recommendedName>
        <fullName evidence="3">Response regulatory domain-containing protein</fullName>
    </recommendedName>
</protein>
<dbReference type="CDD" id="cd00156">
    <property type="entry name" value="REC"/>
    <property type="match status" value="1"/>
</dbReference>
<gene>
    <name evidence="4" type="ORF">UU38_C0001G0190</name>
</gene>
<dbReference type="InterPro" id="IPR001789">
    <property type="entry name" value="Sig_transdc_resp-reg_receiver"/>
</dbReference>
<comment type="caution">
    <text evidence="4">The sequence shown here is derived from an EMBL/GenBank/DDBJ whole genome shotgun (WGS) entry which is preliminary data.</text>
</comment>
<dbReference type="Pfam" id="PF00072">
    <property type="entry name" value="Response_reg"/>
    <property type="match status" value="1"/>
</dbReference>
<dbReference type="SMART" id="SM00448">
    <property type="entry name" value="REC"/>
    <property type="match status" value="1"/>
</dbReference>